<dbReference type="EMBL" id="BAAASD010000001">
    <property type="protein sequence ID" value="GAA2326628.1"/>
    <property type="molecule type" value="Genomic_DNA"/>
</dbReference>
<dbReference type="PANTHER" id="PTHR42781">
    <property type="entry name" value="SPERMIDINE/PUTRESCINE IMPORT ATP-BINDING PROTEIN POTA"/>
    <property type="match status" value="1"/>
</dbReference>
<name>A0ABP5SB05_9ACTN</name>
<accession>A0ABP5SB05</accession>
<evidence type="ECO:0000256" key="2">
    <source>
        <dbReference type="ARBA" id="ARBA00022741"/>
    </source>
</evidence>
<dbReference type="InterPro" id="IPR008995">
    <property type="entry name" value="Mo/tungstate-bd_C_term_dom"/>
</dbReference>
<dbReference type="SUPFAM" id="SSF50331">
    <property type="entry name" value="MOP-like"/>
    <property type="match status" value="1"/>
</dbReference>
<dbReference type="Gene3D" id="3.40.50.300">
    <property type="entry name" value="P-loop containing nucleotide triphosphate hydrolases"/>
    <property type="match status" value="1"/>
</dbReference>
<dbReference type="InterPro" id="IPR013611">
    <property type="entry name" value="Transp-assoc_OB_typ2"/>
</dbReference>
<dbReference type="Pfam" id="PF00005">
    <property type="entry name" value="ABC_tran"/>
    <property type="match status" value="1"/>
</dbReference>
<dbReference type="SMART" id="SM00382">
    <property type="entry name" value="AAA"/>
    <property type="match status" value="1"/>
</dbReference>
<dbReference type="SUPFAM" id="SSF52540">
    <property type="entry name" value="P-loop containing nucleoside triphosphate hydrolases"/>
    <property type="match status" value="1"/>
</dbReference>
<gene>
    <name evidence="5" type="ORF">GCM10010246_05380</name>
</gene>
<comment type="caution">
    <text evidence="5">The sequence shown here is derived from an EMBL/GenBank/DDBJ whole genome shotgun (WGS) entry which is preliminary data.</text>
</comment>
<dbReference type="RefSeq" id="WP_346172822.1">
    <property type="nucleotide sequence ID" value="NZ_BAAASD010000001.1"/>
</dbReference>
<evidence type="ECO:0000313" key="5">
    <source>
        <dbReference type="EMBL" id="GAA2326628.1"/>
    </source>
</evidence>
<dbReference type="InterPro" id="IPR017871">
    <property type="entry name" value="ABC_transporter-like_CS"/>
</dbReference>
<dbReference type="InterPro" id="IPR027417">
    <property type="entry name" value="P-loop_NTPase"/>
</dbReference>
<proteinExistence type="predicted"/>
<dbReference type="InterPro" id="IPR003593">
    <property type="entry name" value="AAA+_ATPase"/>
</dbReference>
<evidence type="ECO:0000256" key="3">
    <source>
        <dbReference type="ARBA" id="ARBA00022840"/>
    </source>
</evidence>
<evidence type="ECO:0000259" key="4">
    <source>
        <dbReference type="PROSITE" id="PS50893"/>
    </source>
</evidence>
<keyword evidence="3 5" id="KW-0067">ATP-binding</keyword>
<dbReference type="GO" id="GO:0005524">
    <property type="term" value="F:ATP binding"/>
    <property type="evidence" value="ECO:0007669"/>
    <property type="project" value="UniProtKB-KW"/>
</dbReference>
<dbReference type="PANTHER" id="PTHR42781:SF4">
    <property type="entry name" value="SPERMIDINE_PUTRESCINE IMPORT ATP-BINDING PROTEIN POTA"/>
    <property type="match status" value="1"/>
</dbReference>
<dbReference type="InterPro" id="IPR003439">
    <property type="entry name" value="ABC_transporter-like_ATP-bd"/>
</dbReference>
<keyword evidence="6" id="KW-1185">Reference proteome</keyword>
<reference evidence="6" key="1">
    <citation type="journal article" date="2019" name="Int. J. Syst. Evol. Microbiol.">
        <title>The Global Catalogue of Microorganisms (GCM) 10K type strain sequencing project: providing services to taxonomists for standard genome sequencing and annotation.</title>
        <authorList>
            <consortium name="The Broad Institute Genomics Platform"/>
            <consortium name="The Broad Institute Genome Sequencing Center for Infectious Disease"/>
            <person name="Wu L."/>
            <person name="Ma J."/>
        </authorList>
    </citation>
    <scope>NUCLEOTIDE SEQUENCE [LARGE SCALE GENOMIC DNA]</scope>
    <source>
        <strain evidence="6">JCM 4316</strain>
    </source>
</reference>
<dbReference type="PROSITE" id="PS50893">
    <property type="entry name" value="ABC_TRANSPORTER_2"/>
    <property type="match status" value="1"/>
</dbReference>
<sequence length="358" mass="38555">MTTNTSGVRLEALSKRFSTGAIGIEDASIDIAPGEFVTFLGPSGSGKTTTLSLIAGFAKPTSGRVEIGGRDVTDLPASRRNLGVVFQNYALFPHMSVRDNVAFGLHGRGLSKSEASDRIDEALRLVHLTGCDDRAPKQLSGGQQQRVALARALVYRPPVLLMDEPLSALDKALRDQMQVEIGRIHREIGTTFLFVTHDQGEAMGLSDRIVLFNNGRIEQVGSPSDLYERPRTLFAARFLGESNVFTGHSRGGEMAYEGRSLSVLHSEASGDVALIVRPEHMVVVTDHHRPSEFNTLPAVVTEVSYNGSFRRILIQFPDGTSGRLHEPVGEPALSVGGSVTVGWHPANGVVVPLDKAAP</sequence>
<dbReference type="Gene3D" id="2.40.50.100">
    <property type="match status" value="1"/>
</dbReference>
<organism evidence="5 6">
    <name type="scientific">Streptomyces cuspidosporus</name>
    <dbReference type="NCBI Taxonomy" id="66882"/>
    <lineage>
        <taxon>Bacteria</taxon>
        <taxon>Bacillati</taxon>
        <taxon>Actinomycetota</taxon>
        <taxon>Actinomycetes</taxon>
        <taxon>Kitasatosporales</taxon>
        <taxon>Streptomycetaceae</taxon>
        <taxon>Streptomyces</taxon>
    </lineage>
</organism>
<protein>
    <submittedName>
        <fullName evidence="5">ABC transporter ATP-binding protein</fullName>
    </submittedName>
</protein>
<dbReference type="Proteomes" id="UP001500253">
    <property type="component" value="Unassembled WGS sequence"/>
</dbReference>
<keyword evidence="2" id="KW-0547">Nucleotide-binding</keyword>
<feature type="domain" description="ABC transporter" evidence="4">
    <location>
        <begin position="8"/>
        <end position="239"/>
    </location>
</feature>
<evidence type="ECO:0000313" key="6">
    <source>
        <dbReference type="Proteomes" id="UP001500253"/>
    </source>
</evidence>
<keyword evidence="1" id="KW-0813">Transport</keyword>
<dbReference type="Pfam" id="PF08402">
    <property type="entry name" value="TOBE_2"/>
    <property type="match status" value="1"/>
</dbReference>
<evidence type="ECO:0000256" key="1">
    <source>
        <dbReference type="ARBA" id="ARBA00022448"/>
    </source>
</evidence>
<dbReference type="InterPro" id="IPR050093">
    <property type="entry name" value="ABC_SmlMolc_Importer"/>
</dbReference>
<dbReference type="PROSITE" id="PS00211">
    <property type="entry name" value="ABC_TRANSPORTER_1"/>
    <property type="match status" value="1"/>
</dbReference>